<proteinExistence type="predicted"/>
<keyword evidence="3" id="KW-1185">Reference proteome</keyword>
<organism evidence="2 3">
    <name type="scientific">Sphingobium wenxiniae (strain DSM 21828 / CGMCC 1.7748 / JZ-1)</name>
    <dbReference type="NCBI Taxonomy" id="595605"/>
    <lineage>
        <taxon>Bacteria</taxon>
        <taxon>Pseudomonadati</taxon>
        <taxon>Pseudomonadota</taxon>
        <taxon>Alphaproteobacteria</taxon>
        <taxon>Sphingomonadales</taxon>
        <taxon>Sphingomonadaceae</taxon>
        <taxon>Sphingobium</taxon>
    </lineage>
</organism>
<sequence length="148" mass="15087">MAKSFWIAGGSATGAAILLGMGLGHFVTTPQKPPPIADLETMDSPQDSPASFVPATPEKGPETIRCTGCGPTLAERQMMADQGGWDPDGMIHGSADPVAQDYMTPDAASSAPPPVERFAAGEEPSPAAIPDSAPVKVRPTLPPAAGQP</sequence>
<protein>
    <submittedName>
        <fullName evidence="2">Uncharacterized protein</fullName>
    </submittedName>
</protein>
<evidence type="ECO:0000256" key="1">
    <source>
        <dbReference type="SAM" id="MobiDB-lite"/>
    </source>
</evidence>
<comment type="caution">
    <text evidence="2">The sequence shown here is derived from an EMBL/GenBank/DDBJ whole genome shotgun (WGS) entry which is preliminary data.</text>
</comment>
<accession>A0A562KAH0</accession>
<reference evidence="2 3" key="1">
    <citation type="journal article" date="2015" name="Stand. Genomic Sci.">
        <title>Genomic Encyclopedia of Bacterial and Archaeal Type Strains, Phase III: the genomes of soil and plant-associated and newly described type strains.</title>
        <authorList>
            <person name="Whitman W.B."/>
            <person name="Woyke T."/>
            <person name="Klenk H.P."/>
            <person name="Zhou Y."/>
            <person name="Lilburn T.G."/>
            <person name="Beck B.J."/>
            <person name="De Vos P."/>
            <person name="Vandamme P."/>
            <person name="Eisen J.A."/>
            <person name="Garrity G."/>
            <person name="Hugenholtz P."/>
            <person name="Kyrpides N.C."/>
        </authorList>
    </citation>
    <scope>NUCLEOTIDE SEQUENCE [LARGE SCALE GENOMIC DNA]</scope>
    <source>
        <strain evidence="2 3">CGMCC 1.7748</strain>
    </source>
</reference>
<name>A0A562KAH0_SPHWJ</name>
<evidence type="ECO:0000313" key="3">
    <source>
        <dbReference type="Proteomes" id="UP000316624"/>
    </source>
</evidence>
<feature type="region of interest" description="Disordered" evidence="1">
    <location>
        <begin position="34"/>
        <end position="64"/>
    </location>
</feature>
<dbReference type="RefSeq" id="WP_021244501.1">
    <property type="nucleotide sequence ID" value="NZ_JACIIY010000010.1"/>
</dbReference>
<evidence type="ECO:0000313" key="2">
    <source>
        <dbReference type="EMBL" id="TWH92430.1"/>
    </source>
</evidence>
<dbReference type="Proteomes" id="UP000316624">
    <property type="component" value="Unassembled WGS sequence"/>
</dbReference>
<gene>
    <name evidence="2" type="ORF">IQ35_02544</name>
</gene>
<dbReference type="EMBL" id="VLKK01000009">
    <property type="protein sequence ID" value="TWH92430.1"/>
    <property type="molecule type" value="Genomic_DNA"/>
</dbReference>
<dbReference type="AlphaFoldDB" id="A0A562KAH0"/>
<feature type="region of interest" description="Disordered" evidence="1">
    <location>
        <begin position="81"/>
        <end position="148"/>
    </location>
</feature>